<keyword evidence="2" id="KW-1185">Reference proteome</keyword>
<proteinExistence type="predicted"/>
<sequence>MRMMLMRRTNQKSEDVPKGMRAVVKKRRVMTAMRRNATEEGENLNNIWEKFELKLNDWVTTTLPTIVSEVIKSIAGEAVKKHIDEYVSSTEFKKSLGESIDFDSQQLRDEIKSINTELKTGLMELKNEVNMLKNENDNLEQYTRRCNIRIYGIPEAPTESTDDIVISFLQKELGVTISEVDISRSHRVGKKTNIARPIIIRFTKQSYDIEETTLTKTEWSVSIQDSRRPYTDKKTTFEIFT</sequence>
<evidence type="ECO:0000313" key="2">
    <source>
        <dbReference type="Proteomes" id="UP001152795"/>
    </source>
</evidence>
<dbReference type="OrthoDB" id="5957925at2759"/>
<dbReference type="EMBL" id="CACRXK020012410">
    <property type="protein sequence ID" value="CAB4023272.1"/>
    <property type="molecule type" value="Genomic_DNA"/>
</dbReference>
<gene>
    <name evidence="1" type="ORF">PACLA_8A074368</name>
</gene>
<accession>A0A6S7K4N8</accession>
<dbReference type="AlphaFoldDB" id="A0A6S7K4N8"/>
<organism evidence="1 2">
    <name type="scientific">Paramuricea clavata</name>
    <name type="common">Red gorgonian</name>
    <name type="synonym">Violescent sea-whip</name>
    <dbReference type="NCBI Taxonomy" id="317549"/>
    <lineage>
        <taxon>Eukaryota</taxon>
        <taxon>Metazoa</taxon>
        <taxon>Cnidaria</taxon>
        <taxon>Anthozoa</taxon>
        <taxon>Octocorallia</taxon>
        <taxon>Malacalcyonacea</taxon>
        <taxon>Plexauridae</taxon>
        <taxon>Paramuricea</taxon>
    </lineage>
</organism>
<name>A0A6S7K4N8_PARCT</name>
<dbReference type="Proteomes" id="UP001152795">
    <property type="component" value="Unassembled WGS sequence"/>
</dbReference>
<reference evidence="1" key="1">
    <citation type="submission" date="2020-04" db="EMBL/GenBank/DDBJ databases">
        <authorList>
            <person name="Alioto T."/>
            <person name="Alioto T."/>
            <person name="Gomez Garrido J."/>
        </authorList>
    </citation>
    <scope>NUCLEOTIDE SEQUENCE</scope>
    <source>
        <strain evidence="1">A484AB</strain>
    </source>
</reference>
<comment type="caution">
    <text evidence="1">The sequence shown here is derived from an EMBL/GenBank/DDBJ whole genome shotgun (WGS) entry which is preliminary data.</text>
</comment>
<protein>
    <submittedName>
        <fullName evidence="1">Uncharacterized protein</fullName>
    </submittedName>
</protein>
<evidence type="ECO:0000313" key="1">
    <source>
        <dbReference type="EMBL" id="CAB4023272.1"/>
    </source>
</evidence>
<dbReference type="Gene3D" id="3.30.70.1820">
    <property type="entry name" value="L1 transposable element, RRM domain"/>
    <property type="match status" value="1"/>
</dbReference>